<comment type="caution">
    <text evidence="1">The sequence shown here is derived from an EMBL/GenBank/DDBJ whole genome shotgun (WGS) entry which is preliminary data.</text>
</comment>
<dbReference type="Gene3D" id="2.60.270.50">
    <property type="match status" value="1"/>
</dbReference>
<protein>
    <submittedName>
        <fullName evidence="1">Uncharacterized protein</fullName>
    </submittedName>
</protein>
<evidence type="ECO:0000313" key="2">
    <source>
        <dbReference type="Proteomes" id="UP000179786"/>
    </source>
</evidence>
<reference evidence="1 2" key="1">
    <citation type="submission" date="2016-09" db="EMBL/GenBank/DDBJ databases">
        <title>Pseudoalteromonas amylolytica sp. nov., isolated from the surface seawater.</title>
        <authorList>
            <person name="Wu Y.-H."/>
            <person name="Cheng H."/>
            <person name="Jin X.-B."/>
            <person name="Wang C.-S."/>
            <person name="Xu X.-W."/>
        </authorList>
    </citation>
    <scope>NUCLEOTIDE SEQUENCE [LARGE SCALE GENOMIC DNA]</scope>
    <source>
        <strain evidence="1 2">JW1</strain>
    </source>
</reference>
<name>A0A1S1MVM7_9GAMM</name>
<proteinExistence type="predicted"/>
<dbReference type="AlphaFoldDB" id="A0A1S1MVM7"/>
<keyword evidence="2" id="KW-1185">Reference proteome</keyword>
<dbReference type="RefSeq" id="WP_070983390.1">
    <property type="nucleotide sequence ID" value="NZ_MKJU01000006.1"/>
</dbReference>
<dbReference type="Proteomes" id="UP000179786">
    <property type="component" value="Unassembled WGS sequence"/>
</dbReference>
<organism evidence="1 2">
    <name type="scientific">Pseudoalteromonas amylolytica</name>
    <dbReference type="NCBI Taxonomy" id="1859457"/>
    <lineage>
        <taxon>Bacteria</taxon>
        <taxon>Pseudomonadati</taxon>
        <taxon>Pseudomonadota</taxon>
        <taxon>Gammaproteobacteria</taxon>
        <taxon>Alteromonadales</taxon>
        <taxon>Pseudoalteromonadaceae</taxon>
        <taxon>Pseudoalteromonas</taxon>
    </lineage>
</organism>
<accession>A0A1S1MVM7</accession>
<dbReference type="OrthoDB" id="764412at2"/>
<dbReference type="EMBL" id="MKJU01000006">
    <property type="protein sequence ID" value="OHU92830.1"/>
    <property type="molecule type" value="Genomic_DNA"/>
</dbReference>
<gene>
    <name evidence="1" type="ORF">BET10_05120</name>
</gene>
<evidence type="ECO:0000313" key="1">
    <source>
        <dbReference type="EMBL" id="OHU92830.1"/>
    </source>
</evidence>
<sequence>MSRDVTLTVENNTGIALIYVKKHDTHGKFTKNPPKRIEATGSWKCSSRSGGAYGPQGYVLYQFEGQDTTVKFEFDHPIAATKSKYGIVLKPSDADFECEEKHSGGHTQKVFYKLYNKSE</sequence>